<keyword evidence="7" id="KW-0648">Protein biosynthesis</keyword>
<evidence type="ECO:0000256" key="1">
    <source>
        <dbReference type="ARBA" id="ARBA00022741"/>
    </source>
</evidence>
<keyword evidence="5" id="KW-0347">Helicase</keyword>
<dbReference type="Pfam" id="PF00271">
    <property type="entry name" value="Helicase_C"/>
    <property type="match status" value="1"/>
</dbReference>
<keyword evidence="4 5" id="KW-0694">RNA-binding</keyword>
<keyword evidence="7" id="KW-0396">Initiation factor</keyword>
<evidence type="ECO:0000256" key="3">
    <source>
        <dbReference type="ARBA" id="ARBA00022840"/>
    </source>
</evidence>
<dbReference type="InterPro" id="IPR027417">
    <property type="entry name" value="P-loop_NTPase"/>
</dbReference>
<keyword evidence="1 5" id="KW-0547">Nucleotide-binding</keyword>
<sequence>MSVGDFLDVNVCIGGDNVPRKLSVVPHVIVGTPFGVSNMISCKSLNTGCIQTVVINKAEKMLTNDYTKSIEKIMKKLTKTRQVTILTSDKLDHVLDIYMESLRDPLVIINDKEKDDDLLKNLPKQFSLNIQSEWKMNALCEINETLKIQRSIIFCNTLDRAQKLYDSLQRLEYAVSLFHLEMNAHEREQILDMFSSNNLKMLITTDPIKGSQFQEASWIINFDLPINPICYLDRVAKCAKSIKVINFIDENDDHTKSAIETHNKSYMIQMPLNMIDLLQY</sequence>
<protein>
    <recommendedName>
        <fullName evidence="5">ATP-dependent RNA helicase</fullName>
        <ecNumber evidence="5">3.6.4.13</ecNumber>
    </recommendedName>
</protein>
<dbReference type="InterPro" id="IPR011545">
    <property type="entry name" value="DEAD/DEAH_box_helicase_dom"/>
</dbReference>
<comment type="catalytic activity">
    <reaction evidence="5">
        <text>ATP + H2O = ADP + phosphate + H(+)</text>
        <dbReference type="Rhea" id="RHEA:13065"/>
        <dbReference type="ChEBI" id="CHEBI:15377"/>
        <dbReference type="ChEBI" id="CHEBI:15378"/>
        <dbReference type="ChEBI" id="CHEBI:30616"/>
        <dbReference type="ChEBI" id="CHEBI:43474"/>
        <dbReference type="ChEBI" id="CHEBI:456216"/>
        <dbReference type="EC" id="3.6.4.13"/>
    </reaction>
</comment>
<dbReference type="GO" id="GO:0003724">
    <property type="term" value="F:RNA helicase activity"/>
    <property type="evidence" value="ECO:0007669"/>
    <property type="project" value="UniProtKB-EC"/>
</dbReference>
<dbReference type="GO" id="GO:0003723">
    <property type="term" value="F:RNA binding"/>
    <property type="evidence" value="ECO:0007669"/>
    <property type="project" value="UniProtKB-UniRule"/>
</dbReference>
<comment type="similarity">
    <text evidence="5">Belongs to the DEAD box helicase family.</text>
</comment>
<name>A0A2S2NSK0_SCHGA</name>
<dbReference type="GO" id="GO:0003743">
    <property type="term" value="F:translation initiation factor activity"/>
    <property type="evidence" value="ECO:0007669"/>
    <property type="project" value="UniProtKB-KW"/>
</dbReference>
<reference evidence="7" key="1">
    <citation type="submission" date="2018-04" db="EMBL/GenBank/DDBJ databases">
        <title>Transcriptome of Schizaphis graminum biotype I.</title>
        <authorList>
            <person name="Scully E.D."/>
            <person name="Geib S.M."/>
            <person name="Palmer N.A."/>
            <person name="Koch K."/>
            <person name="Bradshaw J."/>
            <person name="Heng-Moss T."/>
            <person name="Sarath G."/>
        </authorList>
    </citation>
    <scope>NUCLEOTIDE SEQUENCE</scope>
</reference>
<comment type="function">
    <text evidence="5">RNA helicase.</text>
</comment>
<dbReference type="InterPro" id="IPR001650">
    <property type="entry name" value="Helicase_C-like"/>
</dbReference>
<dbReference type="PROSITE" id="PS51194">
    <property type="entry name" value="HELICASE_CTER"/>
    <property type="match status" value="1"/>
</dbReference>
<dbReference type="Pfam" id="PF00270">
    <property type="entry name" value="DEAD"/>
    <property type="match status" value="1"/>
</dbReference>
<keyword evidence="3 5" id="KW-0067">ATP-binding</keyword>
<gene>
    <name evidence="7" type="primary">inf-1_0</name>
    <name evidence="7" type="ORF">g.164340</name>
</gene>
<keyword evidence="2 5" id="KW-0378">Hydrolase</keyword>
<evidence type="ECO:0000313" key="7">
    <source>
        <dbReference type="EMBL" id="MBY20171.1"/>
    </source>
</evidence>
<dbReference type="GO" id="GO:0016787">
    <property type="term" value="F:hydrolase activity"/>
    <property type="evidence" value="ECO:0007669"/>
    <property type="project" value="UniProtKB-KW"/>
</dbReference>
<evidence type="ECO:0000259" key="6">
    <source>
        <dbReference type="PROSITE" id="PS51194"/>
    </source>
</evidence>
<accession>A0A2S2NSK0</accession>
<proteinExistence type="inferred from homology"/>
<dbReference type="GO" id="GO:0005524">
    <property type="term" value="F:ATP binding"/>
    <property type="evidence" value="ECO:0007669"/>
    <property type="project" value="UniProtKB-UniRule"/>
</dbReference>
<dbReference type="EMBL" id="GGMR01007552">
    <property type="protein sequence ID" value="MBY20171.1"/>
    <property type="molecule type" value="Transcribed_RNA"/>
</dbReference>
<dbReference type="Gene3D" id="3.40.50.300">
    <property type="entry name" value="P-loop containing nucleotide triphosphate hydrolases"/>
    <property type="match status" value="2"/>
</dbReference>
<evidence type="ECO:0000256" key="4">
    <source>
        <dbReference type="ARBA" id="ARBA00022884"/>
    </source>
</evidence>
<feature type="domain" description="Helicase C-terminal" evidence="6">
    <location>
        <begin position="122"/>
        <end position="278"/>
    </location>
</feature>
<organism evidence="7">
    <name type="scientific">Schizaphis graminum</name>
    <name type="common">Green bug aphid</name>
    <dbReference type="NCBI Taxonomy" id="13262"/>
    <lineage>
        <taxon>Eukaryota</taxon>
        <taxon>Metazoa</taxon>
        <taxon>Ecdysozoa</taxon>
        <taxon>Arthropoda</taxon>
        <taxon>Hexapoda</taxon>
        <taxon>Insecta</taxon>
        <taxon>Pterygota</taxon>
        <taxon>Neoptera</taxon>
        <taxon>Paraneoptera</taxon>
        <taxon>Hemiptera</taxon>
        <taxon>Sternorrhyncha</taxon>
        <taxon>Aphidomorpha</taxon>
        <taxon>Aphidoidea</taxon>
        <taxon>Aphididae</taxon>
        <taxon>Aphidini</taxon>
        <taxon>Schizaphis</taxon>
    </lineage>
</organism>
<comment type="domain">
    <text evidence="5">The Q motif is unique to and characteristic of the DEAD box family of RNA helicases and controls ATP binding and hydrolysis.</text>
</comment>
<dbReference type="SUPFAM" id="SSF52540">
    <property type="entry name" value="P-loop containing nucleoside triphosphate hydrolases"/>
    <property type="match status" value="1"/>
</dbReference>
<dbReference type="AlphaFoldDB" id="A0A2S2NSK0"/>
<evidence type="ECO:0000256" key="5">
    <source>
        <dbReference type="RuleBase" id="RU365068"/>
    </source>
</evidence>
<evidence type="ECO:0000256" key="2">
    <source>
        <dbReference type="ARBA" id="ARBA00022801"/>
    </source>
</evidence>
<dbReference type="PANTHER" id="PTHR24031">
    <property type="entry name" value="RNA HELICASE"/>
    <property type="match status" value="1"/>
</dbReference>
<dbReference type="EC" id="3.6.4.13" evidence="5"/>